<dbReference type="InterPro" id="IPR013519">
    <property type="entry name" value="Int_alpha_beta-p"/>
</dbReference>
<keyword evidence="2" id="KW-0677">Repeat</keyword>
<dbReference type="InterPro" id="IPR028994">
    <property type="entry name" value="Integrin_alpha_N"/>
</dbReference>
<dbReference type="Proteomes" id="UP001596154">
    <property type="component" value="Unassembled WGS sequence"/>
</dbReference>
<dbReference type="Gene3D" id="2.130.10.130">
    <property type="entry name" value="Integrin alpha, N-terminal"/>
    <property type="match status" value="1"/>
</dbReference>
<keyword evidence="1" id="KW-0732">Signal</keyword>
<name>A0ABW0V0F2_9ACTN</name>
<evidence type="ECO:0000256" key="2">
    <source>
        <dbReference type="ARBA" id="ARBA00022737"/>
    </source>
</evidence>
<sequence length="112" mass="11220">MFYGSASGLTTTGSRLISYNTSGVPGAAETGDDFSSAVRLADVTGDGRAELAIGSPNENSYGAVWLLRGNSSGISTSGVLSVSARDVGVTTSGQGWFGIALATTGEQPRTPA</sequence>
<proteinExistence type="predicted"/>
<gene>
    <name evidence="4" type="ORF">ACFPZJ_37425</name>
</gene>
<keyword evidence="5" id="KW-1185">Reference proteome</keyword>
<evidence type="ECO:0000313" key="5">
    <source>
        <dbReference type="Proteomes" id="UP001596154"/>
    </source>
</evidence>
<dbReference type="RefSeq" id="WP_381031225.1">
    <property type="nucleotide sequence ID" value="NZ_JBHSNY010000019.1"/>
</dbReference>
<protein>
    <submittedName>
        <fullName evidence="4">FG-GAP repeat protein</fullName>
    </submittedName>
</protein>
<organism evidence="4 5">
    <name type="scientific">Streptomyces bullii</name>
    <dbReference type="NCBI Taxonomy" id="349910"/>
    <lineage>
        <taxon>Bacteria</taxon>
        <taxon>Bacillati</taxon>
        <taxon>Actinomycetota</taxon>
        <taxon>Actinomycetes</taxon>
        <taxon>Kitasatosporales</taxon>
        <taxon>Streptomycetaceae</taxon>
        <taxon>Streptomyces</taxon>
    </lineage>
</organism>
<evidence type="ECO:0000256" key="1">
    <source>
        <dbReference type="ARBA" id="ARBA00022729"/>
    </source>
</evidence>
<dbReference type="InterPro" id="IPR013517">
    <property type="entry name" value="FG-GAP"/>
</dbReference>
<dbReference type="EMBL" id="JBHSNY010000019">
    <property type="protein sequence ID" value="MFC5639321.1"/>
    <property type="molecule type" value="Genomic_DNA"/>
</dbReference>
<keyword evidence="3" id="KW-0325">Glycoprotein</keyword>
<reference evidence="5" key="1">
    <citation type="journal article" date="2019" name="Int. J. Syst. Evol. Microbiol.">
        <title>The Global Catalogue of Microorganisms (GCM) 10K type strain sequencing project: providing services to taxonomists for standard genome sequencing and annotation.</title>
        <authorList>
            <consortium name="The Broad Institute Genomics Platform"/>
            <consortium name="The Broad Institute Genome Sequencing Center for Infectious Disease"/>
            <person name="Wu L."/>
            <person name="Ma J."/>
        </authorList>
    </citation>
    <scope>NUCLEOTIDE SEQUENCE [LARGE SCALE GENOMIC DNA]</scope>
    <source>
        <strain evidence="5">CGMCC 4.7248</strain>
    </source>
</reference>
<evidence type="ECO:0000256" key="3">
    <source>
        <dbReference type="ARBA" id="ARBA00023180"/>
    </source>
</evidence>
<dbReference type="SUPFAM" id="SSF69318">
    <property type="entry name" value="Integrin alpha N-terminal domain"/>
    <property type="match status" value="1"/>
</dbReference>
<accession>A0ABW0V0F2</accession>
<dbReference type="Pfam" id="PF01839">
    <property type="entry name" value="FG-GAP"/>
    <property type="match status" value="1"/>
</dbReference>
<evidence type="ECO:0000313" key="4">
    <source>
        <dbReference type="EMBL" id="MFC5639321.1"/>
    </source>
</evidence>
<dbReference type="SMART" id="SM00191">
    <property type="entry name" value="Int_alpha"/>
    <property type="match status" value="1"/>
</dbReference>
<comment type="caution">
    <text evidence="4">The sequence shown here is derived from an EMBL/GenBank/DDBJ whole genome shotgun (WGS) entry which is preliminary data.</text>
</comment>